<sequence length="47" mass="5299">MLITEKQALRGPAFLFYMARPGITLFLLHPLNGVSYKALIRDNHSPS</sequence>
<keyword evidence="2" id="KW-1185">Reference proteome</keyword>
<gene>
    <name evidence="1" type="ORF">ACFS7Z_04870</name>
</gene>
<dbReference type="RefSeq" id="WP_377481775.1">
    <property type="nucleotide sequence ID" value="NZ_JBHUOX010000003.1"/>
</dbReference>
<reference evidence="2" key="1">
    <citation type="journal article" date="2019" name="Int. J. Syst. Evol. Microbiol.">
        <title>The Global Catalogue of Microorganisms (GCM) 10K type strain sequencing project: providing services to taxonomists for standard genome sequencing and annotation.</title>
        <authorList>
            <consortium name="The Broad Institute Genomics Platform"/>
            <consortium name="The Broad Institute Genome Sequencing Center for Infectious Disease"/>
            <person name="Wu L."/>
            <person name="Ma J."/>
        </authorList>
    </citation>
    <scope>NUCLEOTIDE SEQUENCE [LARGE SCALE GENOMIC DNA]</scope>
    <source>
        <strain evidence="2">KCTC 23984</strain>
    </source>
</reference>
<dbReference type="Proteomes" id="UP001597641">
    <property type="component" value="Unassembled WGS sequence"/>
</dbReference>
<protein>
    <submittedName>
        <fullName evidence="1">Uncharacterized protein</fullName>
    </submittedName>
</protein>
<comment type="caution">
    <text evidence="1">The sequence shown here is derived from an EMBL/GenBank/DDBJ whole genome shotgun (WGS) entry which is preliminary data.</text>
</comment>
<name>A0ABW6BQX3_9BACT</name>
<accession>A0ABW6BQX3</accession>
<evidence type="ECO:0000313" key="1">
    <source>
        <dbReference type="EMBL" id="MFD2999680.1"/>
    </source>
</evidence>
<proteinExistence type="predicted"/>
<dbReference type="EMBL" id="JBHUOX010000003">
    <property type="protein sequence ID" value="MFD2999680.1"/>
    <property type="molecule type" value="Genomic_DNA"/>
</dbReference>
<evidence type="ECO:0000313" key="2">
    <source>
        <dbReference type="Proteomes" id="UP001597641"/>
    </source>
</evidence>
<organism evidence="1 2">
    <name type="scientific">Pontibacter toksunensis</name>
    <dbReference type="NCBI Taxonomy" id="1332631"/>
    <lineage>
        <taxon>Bacteria</taxon>
        <taxon>Pseudomonadati</taxon>
        <taxon>Bacteroidota</taxon>
        <taxon>Cytophagia</taxon>
        <taxon>Cytophagales</taxon>
        <taxon>Hymenobacteraceae</taxon>
        <taxon>Pontibacter</taxon>
    </lineage>
</organism>